<dbReference type="InterPro" id="IPR014983">
    <property type="entry name" value="GAD-rel"/>
</dbReference>
<protein>
    <submittedName>
        <fullName evidence="3">DUF1851 domain-containing protein</fullName>
    </submittedName>
</protein>
<dbReference type="InterPro" id="IPR015002">
    <property type="entry name" value="T6SS_Tdi1_C"/>
</dbReference>
<accession>A0A6I6XQ41</accession>
<feature type="domain" description="T6SS immunity protein Tdi1 C-terminal" evidence="2">
    <location>
        <begin position="141"/>
        <end position="193"/>
    </location>
</feature>
<dbReference type="Pfam" id="PF08887">
    <property type="entry name" value="GAD-like"/>
    <property type="match status" value="1"/>
</dbReference>
<name>A0A6I6XQ41_PSEPU</name>
<organism evidence="3 4">
    <name type="scientific">Pseudomonas putida</name>
    <name type="common">Arthrobacter siderocapsulatus</name>
    <dbReference type="NCBI Taxonomy" id="303"/>
    <lineage>
        <taxon>Bacteria</taxon>
        <taxon>Pseudomonadati</taxon>
        <taxon>Pseudomonadota</taxon>
        <taxon>Gammaproteobacteria</taxon>
        <taxon>Pseudomonadales</taxon>
        <taxon>Pseudomonadaceae</taxon>
        <taxon>Pseudomonas</taxon>
    </lineage>
</organism>
<gene>
    <name evidence="3" type="ORF">C2H86_17865</name>
</gene>
<dbReference type="AlphaFoldDB" id="A0A6I6XQ41"/>
<dbReference type="RefSeq" id="WP_159411415.1">
    <property type="nucleotide sequence ID" value="NZ_CP026115.2"/>
</dbReference>
<dbReference type="EMBL" id="CP026115">
    <property type="protein sequence ID" value="QHG66154.1"/>
    <property type="molecule type" value="Genomic_DNA"/>
</dbReference>
<evidence type="ECO:0000259" key="2">
    <source>
        <dbReference type="Pfam" id="PF08906"/>
    </source>
</evidence>
<feature type="domain" description="GAD-related" evidence="1">
    <location>
        <begin position="4"/>
        <end position="107"/>
    </location>
</feature>
<sequence>MNVLFSIFLETFNDPIGHQPVPLSALEHYKDKLPNQLLTYWKDHGWCGYGGGLFWMVNPQEYEDVVTYWLAGTDFETRDTYHLIARSAFGELYLWGEETGSVLTITTYASQYIDGAYSATDEERDAKIQGLLMWVMTEGIDLGLFESARETLGTLAPDEMYGFVPALMLGGPASLANLQRLKADVHLILLSQLGELEPCAFDDEEEDE</sequence>
<reference evidence="3 4" key="1">
    <citation type="submission" date="2020-02" db="EMBL/GenBank/DDBJ databases">
        <title>Pseudomonas Putida W5 Complete Genome Assembly.</title>
        <authorList>
            <person name="Yuan Z.-C."/>
            <person name="Shaw G.A."/>
            <person name="Cusano A.D."/>
            <person name="Caddey B.J."/>
            <person name="Weselowski B.J."/>
        </authorList>
    </citation>
    <scope>NUCLEOTIDE SEQUENCE [LARGE SCALE GENOMIC DNA]</scope>
    <source>
        <strain evidence="3 4">W5</strain>
    </source>
</reference>
<evidence type="ECO:0000313" key="4">
    <source>
        <dbReference type="Proteomes" id="UP000464480"/>
    </source>
</evidence>
<evidence type="ECO:0000313" key="3">
    <source>
        <dbReference type="EMBL" id="QHG66154.1"/>
    </source>
</evidence>
<evidence type="ECO:0000259" key="1">
    <source>
        <dbReference type="Pfam" id="PF08887"/>
    </source>
</evidence>
<dbReference type="Pfam" id="PF08906">
    <property type="entry name" value="T6SS_Tdi1_C"/>
    <property type="match status" value="1"/>
</dbReference>
<dbReference type="Proteomes" id="UP000464480">
    <property type="component" value="Chromosome"/>
</dbReference>
<proteinExistence type="predicted"/>